<reference evidence="3" key="1">
    <citation type="journal article" date="2019" name="Sci. Rep.">
        <title>Draft genome of Tanacetum cinerariifolium, the natural source of mosquito coil.</title>
        <authorList>
            <person name="Yamashiro T."/>
            <person name="Shiraishi A."/>
            <person name="Satake H."/>
            <person name="Nakayama K."/>
        </authorList>
    </citation>
    <scope>NUCLEOTIDE SEQUENCE</scope>
</reference>
<proteinExistence type="predicted"/>
<organism evidence="3">
    <name type="scientific">Tanacetum cinerariifolium</name>
    <name type="common">Dalmatian daisy</name>
    <name type="synonym">Chrysanthemum cinerariifolium</name>
    <dbReference type="NCBI Taxonomy" id="118510"/>
    <lineage>
        <taxon>Eukaryota</taxon>
        <taxon>Viridiplantae</taxon>
        <taxon>Streptophyta</taxon>
        <taxon>Embryophyta</taxon>
        <taxon>Tracheophyta</taxon>
        <taxon>Spermatophyta</taxon>
        <taxon>Magnoliopsida</taxon>
        <taxon>eudicotyledons</taxon>
        <taxon>Gunneridae</taxon>
        <taxon>Pentapetalae</taxon>
        <taxon>asterids</taxon>
        <taxon>campanulids</taxon>
        <taxon>Asterales</taxon>
        <taxon>Asteraceae</taxon>
        <taxon>Asteroideae</taxon>
        <taxon>Anthemideae</taxon>
        <taxon>Anthemidinae</taxon>
        <taxon>Tanacetum</taxon>
    </lineage>
</organism>
<evidence type="ECO:0000313" key="3">
    <source>
        <dbReference type="EMBL" id="GEZ93106.1"/>
    </source>
</evidence>
<feature type="coiled-coil region" evidence="1">
    <location>
        <begin position="317"/>
        <end position="372"/>
    </location>
</feature>
<feature type="region of interest" description="Disordered" evidence="2">
    <location>
        <begin position="258"/>
        <end position="309"/>
    </location>
</feature>
<gene>
    <name evidence="3" type="ORF">Tci_565079</name>
</gene>
<dbReference type="AlphaFoldDB" id="A0A699IWY7"/>
<feature type="region of interest" description="Disordered" evidence="2">
    <location>
        <begin position="515"/>
        <end position="550"/>
    </location>
</feature>
<feature type="compositionally biased region" description="Pro residues" evidence="2">
    <location>
        <begin position="273"/>
        <end position="282"/>
    </location>
</feature>
<feature type="non-terminal residue" evidence="3">
    <location>
        <position position="1"/>
    </location>
</feature>
<keyword evidence="1" id="KW-0175">Coiled coil</keyword>
<name>A0A699IWY7_TANCI</name>
<evidence type="ECO:0008006" key="4">
    <source>
        <dbReference type="Google" id="ProtNLM"/>
    </source>
</evidence>
<sequence>EDFESLWSLVKERFSTSKPNNFSDDILLTTLGVMFERPDGQAQVWKNQRTIHSQAKVKSWKLLESCGVHIITFTTTKLILLVERRYPLSRFTLDQMLNAVRLRVEEQSEMSLELSNDVTRLQALVGKKKEVVTEAAIRDALHLDDAEGVDCLPNEEIFTELARMGYEKPSTKLTFYKAFFSSQWNLVRNVDISSKFYMYPRFIHLIIQNQLGDLSTHTTKYISPALTQKVFANIRRVGKGCSGVETPLFEGMLVAREPEEQENDVENQYIPSPTSPTPPPQQPQDIPSTSQAQSPLPQPQSPTSAPTQGADFHMSLLQEALNTCAALTRRVEHIEHDKVAQNLEITKLKIRVKKLERANKVKTLKLRRLRKVGTSQRVDTSYDIVMEDVSNQGRMIDELDKDEGAVLMNEIGETKEVKDITGDAQVEGRQAEIYQIDMDHAAKVLSMQEDEPEIQEAVEVVTTTKLITKVVVAVSETVNAATIVPTITAIVVPTVTVASVKVVVPSTRRRKGVVIRDPEEESSVKTPTETKSKENGKGIMVEEPKPMKKKQQVELDEAYARKLQEKLNQDIKWEVAIDHVKQKAKENPYNTVGFRLDYFKGLSYEDIRLIFKAKFNSNIEFRLKSKEQIEEEENRVIASINETPAQKASKRRRLNEEAKDVEEFKQHLEIMPDEDDDVYTEATPLARKVPVVDYQIIQLNNKPHFKIIRADGIHQLYVSFITLLKNFDREDLESLWSIVKERFATSKPNNFSDDFLLTTLRAMFGRPDGQDQVWMSQRSVHGHAKVKSWKLLESYGVHIVALTTTQLIMLVERRYPLSRFTLD</sequence>
<feature type="compositionally biased region" description="Basic and acidic residues" evidence="2">
    <location>
        <begin position="528"/>
        <end position="546"/>
    </location>
</feature>
<feature type="compositionally biased region" description="Low complexity" evidence="2">
    <location>
        <begin position="283"/>
        <end position="308"/>
    </location>
</feature>
<accession>A0A699IWY7</accession>
<protein>
    <recommendedName>
        <fullName evidence="4">Synaptobrevin, longin-like domain protein</fullName>
    </recommendedName>
</protein>
<evidence type="ECO:0000256" key="2">
    <source>
        <dbReference type="SAM" id="MobiDB-lite"/>
    </source>
</evidence>
<dbReference type="EMBL" id="BKCJ010343727">
    <property type="protein sequence ID" value="GEZ93106.1"/>
    <property type="molecule type" value="Genomic_DNA"/>
</dbReference>
<comment type="caution">
    <text evidence="3">The sequence shown here is derived from an EMBL/GenBank/DDBJ whole genome shotgun (WGS) entry which is preliminary data.</text>
</comment>
<evidence type="ECO:0000256" key="1">
    <source>
        <dbReference type="SAM" id="Coils"/>
    </source>
</evidence>